<dbReference type="InterPro" id="IPR007125">
    <property type="entry name" value="H2A/H2B/H3"/>
</dbReference>
<keyword evidence="1" id="KW-0158">Chromosome</keyword>
<sequence length="121" mass="13303">MSKTIRKARKSKSSRSGLTFPVSKVNRYIRNGRYAPKVGVSSAIYLTGVVEYLAAEVLELAGNAARDNKKRRISPRHIQLAVQNDEELSKLMNDTTIPGAGVLPSIHSVLLPKSKSQKSQK</sequence>
<comment type="similarity">
    <text evidence="1">Belongs to the histone H2A family.</text>
</comment>
<comment type="subcellular location">
    <subcellularLocation>
        <location evidence="1">Nucleus</location>
    </subcellularLocation>
</comment>
<dbReference type="InterPro" id="IPR009072">
    <property type="entry name" value="Histone-fold"/>
</dbReference>
<dbReference type="Gene3D" id="1.10.20.10">
    <property type="entry name" value="Histone, subunit A"/>
    <property type="match status" value="1"/>
</dbReference>
<keyword evidence="1" id="KW-0539">Nucleus</keyword>
<dbReference type="InterPro" id="IPR032454">
    <property type="entry name" value="Histone_H2A_C"/>
</dbReference>
<dbReference type="PRINTS" id="PR00620">
    <property type="entry name" value="HISTONEH2A"/>
</dbReference>
<keyword evidence="1" id="KW-0544">Nucleosome core</keyword>
<comment type="caution">
    <text evidence="4">The sequence shown here is derived from an EMBL/GenBank/DDBJ whole genome shotgun (WGS) entry which is preliminary data.</text>
</comment>
<reference evidence="4 5" key="1">
    <citation type="journal article" date="2024" name="BMC Biol.">
        <title>Comparative genomics of Ascetosporea gives new insight into the evolutionary basis for animal parasitism in Rhizaria.</title>
        <authorList>
            <person name="Hiltunen Thoren M."/>
            <person name="Onut-Brannstrom I."/>
            <person name="Alfjorden A."/>
            <person name="Peckova H."/>
            <person name="Swords F."/>
            <person name="Hooper C."/>
            <person name="Holzer A.S."/>
            <person name="Bass D."/>
            <person name="Burki F."/>
        </authorList>
    </citation>
    <scope>NUCLEOTIDE SEQUENCE [LARGE SCALE GENOMIC DNA]</scope>
    <source>
        <strain evidence="4">20-A016</strain>
    </source>
</reference>
<evidence type="ECO:0000259" key="2">
    <source>
        <dbReference type="Pfam" id="PF00125"/>
    </source>
</evidence>
<dbReference type="Pfam" id="PF00125">
    <property type="entry name" value="Histone"/>
    <property type="match status" value="1"/>
</dbReference>
<dbReference type="CDD" id="cd00074">
    <property type="entry name" value="HFD_H2A"/>
    <property type="match status" value="1"/>
</dbReference>
<evidence type="ECO:0000313" key="4">
    <source>
        <dbReference type="EMBL" id="MES1920333.1"/>
    </source>
</evidence>
<protein>
    <recommendedName>
        <fullName evidence="1">Histone H2A</fullName>
    </recommendedName>
</protein>
<organism evidence="4 5">
    <name type="scientific">Bonamia ostreae</name>
    <dbReference type="NCBI Taxonomy" id="126728"/>
    <lineage>
        <taxon>Eukaryota</taxon>
        <taxon>Sar</taxon>
        <taxon>Rhizaria</taxon>
        <taxon>Endomyxa</taxon>
        <taxon>Ascetosporea</taxon>
        <taxon>Haplosporida</taxon>
        <taxon>Bonamia</taxon>
    </lineage>
</organism>
<proteinExistence type="inferred from homology"/>
<dbReference type="Proteomes" id="UP001439008">
    <property type="component" value="Unassembled WGS sequence"/>
</dbReference>
<feature type="domain" description="Core Histone H2A/H2B/H3" evidence="2">
    <location>
        <begin position="6"/>
        <end position="83"/>
    </location>
</feature>
<evidence type="ECO:0000259" key="3">
    <source>
        <dbReference type="Pfam" id="PF16211"/>
    </source>
</evidence>
<evidence type="ECO:0000313" key="5">
    <source>
        <dbReference type="Proteomes" id="UP001439008"/>
    </source>
</evidence>
<dbReference type="PANTHER" id="PTHR23430">
    <property type="entry name" value="HISTONE H2A"/>
    <property type="match status" value="1"/>
</dbReference>
<comment type="subunit">
    <text evidence="1">The nucleosome is a histone octamer containing two molecules each of H2A, H2B, H3 and H4 assembled in one H3-H4 heterotetramer and two H2A-H2B heterodimers. The octamer wraps approximately 147 bp of DNA.</text>
</comment>
<dbReference type="EMBL" id="JBDODL010000614">
    <property type="protein sequence ID" value="MES1920333.1"/>
    <property type="molecule type" value="Genomic_DNA"/>
</dbReference>
<dbReference type="Pfam" id="PF16211">
    <property type="entry name" value="Histone_H2A_C"/>
    <property type="match status" value="1"/>
</dbReference>
<dbReference type="SUPFAM" id="SSF47113">
    <property type="entry name" value="Histone-fold"/>
    <property type="match status" value="1"/>
</dbReference>
<keyword evidence="1" id="KW-0238">DNA-binding</keyword>
<dbReference type="SMART" id="SM00414">
    <property type="entry name" value="H2A"/>
    <property type="match status" value="1"/>
</dbReference>
<dbReference type="InterPro" id="IPR002119">
    <property type="entry name" value="Histone_H2A"/>
</dbReference>
<name>A0ABV2ALQ3_9EUKA</name>
<accession>A0ABV2ALQ3</accession>
<feature type="domain" description="Histone H2A C-terminal" evidence="3">
    <location>
        <begin position="86"/>
        <end position="119"/>
    </location>
</feature>
<evidence type="ECO:0000256" key="1">
    <source>
        <dbReference type="RuleBase" id="RU003767"/>
    </source>
</evidence>
<gene>
    <name evidence="4" type="ORF">MHBO_002013</name>
</gene>
<keyword evidence="5" id="KW-1185">Reference proteome</keyword>